<comment type="caution">
    <text evidence="3">The sequence shown here is derived from an EMBL/GenBank/DDBJ whole genome shotgun (WGS) entry which is preliminary data.</text>
</comment>
<dbReference type="AlphaFoldDB" id="A0A1X0Y0Y3"/>
<dbReference type="SUPFAM" id="SSF48695">
    <property type="entry name" value="Multiheme cytochromes"/>
    <property type="match status" value="1"/>
</dbReference>
<evidence type="ECO:0000256" key="1">
    <source>
        <dbReference type="SAM" id="SignalP"/>
    </source>
</evidence>
<gene>
    <name evidence="3" type="ORF">B5V00_11515</name>
</gene>
<feature type="chain" id="PRO_5012778103" description="Cytochrome c7-like domain-containing protein" evidence="1">
    <location>
        <begin position="23"/>
        <end position="128"/>
    </location>
</feature>
<sequence>MRLFFICLICGLVLLIAGPGFAEDVDHGGDIHFKQPVVGVLFSHTLHVEELGLECDSCHGGLFEYEAGAAEAKDDFTMKGLAEGNYCGACHDGSTVFSSETRCADCHEGVKGYKRALGLVNAPEPGRK</sequence>
<organism evidence="3 4">
    <name type="scientific">Geothermobacter hydrogeniphilus</name>
    <dbReference type="NCBI Taxonomy" id="1969733"/>
    <lineage>
        <taxon>Bacteria</taxon>
        <taxon>Pseudomonadati</taxon>
        <taxon>Thermodesulfobacteriota</taxon>
        <taxon>Desulfuromonadia</taxon>
        <taxon>Desulfuromonadales</taxon>
        <taxon>Geothermobacteraceae</taxon>
        <taxon>Geothermobacter</taxon>
    </lineage>
</organism>
<evidence type="ECO:0000313" key="3">
    <source>
        <dbReference type="EMBL" id="ORJ58722.1"/>
    </source>
</evidence>
<feature type="signal peptide" evidence="1">
    <location>
        <begin position="1"/>
        <end position="22"/>
    </location>
</feature>
<dbReference type="RefSeq" id="WP_085010951.1">
    <property type="nucleotide sequence ID" value="NZ_NAAD01000014.1"/>
</dbReference>
<feature type="domain" description="Cytochrome c7-like" evidence="2">
    <location>
        <begin position="40"/>
        <end position="108"/>
    </location>
</feature>
<dbReference type="STRING" id="1969733.B5V00_11515"/>
<dbReference type="Gene3D" id="3.90.10.10">
    <property type="entry name" value="Cytochrome C3"/>
    <property type="match status" value="1"/>
</dbReference>
<protein>
    <recommendedName>
        <fullName evidence="2">Cytochrome c7-like domain-containing protein</fullName>
    </recommendedName>
</protein>
<dbReference type="EMBL" id="NAAD01000014">
    <property type="protein sequence ID" value="ORJ58722.1"/>
    <property type="molecule type" value="Genomic_DNA"/>
</dbReference>
<dbReference type="CDD" id="cd08168">
    <property type="entry name" value="Cytochrom_C3"/>
    <property type="match status" value="1"/>
</dbReference>
<name>A0A1X0Y0Y3_9BACT</name>
<dbReference type="InterPro" id="IPR029467">
    <property type="entry name" value="Cyt_c7-like"/>
</dbReference>
<dbReference type="NCBIfam" id="TIGR04257">
    <property type="entry name" value="nanowire_3heme"/>
    <property type="match status" value="1"/>
</dbReference>
<accession>A0A1X0Y0Y3</accession>
<dbReference type="InterPro" id="IPR026352">
    <property type="entry name" value="Nanowire_3heme"/>
</dbReference>
<dbReference type="OrthoDB" id="14108at2"/>
<evidence type="ECO:0000259" key="2">
    <source>
        <dbReference type="Pfam" id="PF14522"/>
    </source>
</evidence>
<dbReference type="Proteomes" id="UP000193136">
    <property type="component" value="Unassembled WGS sequence"/>
</dbReference>
<keyword evidence="4" id="KW-1185">Reference proteome</keyword>
<reference evidence="3 4" key="1">
    <citation type="submission" date="2017-03" db="EMBL/GenBank/DDBJ databases">
        <title>Genome sequence of Geothermobacter sp. EPR-M, Deep-Sea Iron Reducer.</title>
        <authorList>
            <person name="Tully B."/>
            <person name="Savalia P."/>
            <person name="Abuyen K."/>
            <person name="Baughan C."/>
            <person name="Romero E."/>
            <person name="Ronkowski C."/>
            <person name="Torres B."/>
            <person name="Tremblay J."/>
            <person name="Trujillo A."/>
            <person name="Tyler M."/>
            <person name="Perez-Rodriguez I."/>
            <person name="Amend J."/>
        </authorList>
    </citation>
    <scope>NUCLEOTIDE SEQUENCE [LARGE SCALE GENOMIC DNA]</scope>
    <source>
        <strain evidence="3 4">EPR-M</strain>
    </source>
</reference>
<proteinExistence type="predicted"/>
<dbReference type="Pfam" id="PF14522">
    <property type="entry name" value="Cytochrome_C7"/>
    <property type="match status" value="1"/>
</dbReference>
<dbReference type="PANTHER" id="PTHR39425:SF1">
    <property type="entry name" value="CYTOCHROME C7-LIKE DOMAIN-CONTAINING PROTEIN"/>
    <property type="match status" value="1"/>
</dbReference>
<keyword evidence="1" id="KW-0732">Signal</keyword>
<dbReference type="InterPro" id="IPR036280">
    <property type="entry name" value="Multihaem_cyt_sf"/>
</dbReference>
<evidence type="ECO:0000313" key="4">
    <source>
        <dbReference type="Proteomes" id="UP000193136"/>
    </source>
</evidence>
<dbReference type="PANTHER" id="PTHR39425">
    <property type="entry name" value="LIPOPROTEIN CYTOCHROME C"/>
    <property type="match status" value="1"/>
</dbReference>